<reference evidence="1" key="1">
    <citation type="submission" date="2020-04" db="EMBL/GenBank/DDBJ databases">
        <authorList>
            <person name="Chiriac C."/>
            <person name="Salcher M."/>
            <person name="Ghai R."/>
            <person name="Kavagutti S V."/>
        </authorList>
    </citation>
    <scope>NUCLEOTIDE SEQUENCE</scope>
</reference>
<evidence type="ECO:0008006" key="2">
    <source>
        <dbReference type="Google" id="ProtNLM"/>
    </source>
</evidence>
<organism evidence="1">
    <name type="scientific">uncultured Caudovirales phage</name>
    <dbReference type="NCBI Taxonomy" id="2100421"/>
    <lineage>
        <taxon>Viruses</taxon>
        <taxon>Duplodnaviria</taxon>
        <taxon>Heunggongvirae</taxon>
        <taxon>Uroviricota</taxon>
        <taxon>Caudoviricetes</taxon>
        <taxon>Peduoviridae</taxon>
        <taxon>Maltschvirus</taxon>
        <taxon>Maltschvirus maltsch</taxon>
    </lineage>
</organism>
<gene>
    <name evidence="1" type="ORF">UFOVP674_52</name>
</gene>
<protein>
    <recommendedName>
        <fullName evidence="2">SprT-like</fullName>
    </recommendedName>
</protein>
<name>A0A6J5NG43_9CAUD</name>
<evidence type="ECO:0000313" key="1">
    <source>
        <dbReference type="EMBL" id="CAB4156175.1"/>
    </source>
</evidence>
<accession>A0A6J5NG43</accession>
<dbReference type="EMBL" id="LR796630">
    <property type="protein sequence ID" value="CAB4156175.1"/>
    <property type="molecule type" value="Genomic_DNA"/>
</dbReference>
<sequence length="121" mass="13532">MKASITIGGHKVSVMWADIEDYGTYCHDSSVIALNSNLKDDPITAMTTIRHELMHAALAVSGVGFGVTPEQEEQIVRCMESIFFPAWEQLQVDGLKWGKRAEKRQAKAKQRKKVKKSNISI</sequence>
<proteinExistence type="predicted"/>